<protein>
    <submittedName>
        <fullName evidence="1">Uncharacterized protein</fullName>
    </submittedName>
</protein>
<organism evidence="1 2">
    <name type="scientific">Streptomyces ovatisporus</name>
    <dbReference type="NCBI Taxonomy" id="1128682"/>
    <lineage>
        <taxon>Bacteria</taxon>
        <taxon>Bacillati</taxon>
        <taxon>Actinomycetota</taxon>
        <taxon>Actinomycetes</taxon>
        <taxon>Kitasatosporales</taxon>
        <taxon>Streptomycetaceae</taxon>
        <taxon>Streptomyces</taxon>
    </lineage>
</organism>
<evidence type="ECO:0000313" key="1">
    <source>
        <dbReference type="EMBL" id="MFC4494040.1"/>
    </source>
</evidence>
<name>A0ABV9A504_9ACTN</name>
<dbReference type="RefSeq" id="WP_386444273.1">
    <property type="nucleotide sequence ID" value="NZ_JBHSFH010000004.1"/>
</dbReference>
<keyword evidence="2" id="KW-1185">Reference proteome</keyword>
<proteinExistence type="predicted"/>
<comment type="caution">
    <text evidence="1">The sequence shown here is derived from an EMBL/GenBank/DDBJ whole genome shotgun (WGS) entry which is preliminary data.</text>
</comment>
<reference evidence="2" key="1">
    <citation type="journal article" date="2019" name="Int. J. Syst. Evol. Microbiol.">
        <title>The Global Catalogue of Microorganisms (GCM) 10K type strain sequencing project: providing services to taxonomists for standard genome sequencing and annotation.</title>
        <authorList>
            <consortium name="The Broad Institute Genomics Platform"/>
            <consortium name="The Broad Institute Genome Sequencing Center for Infectious Disease"/>
            <person name="Wu L."/>
            <person name="Ma J."/>
        </authorList>
    </citation>
    <scope>NUCLEOTIDE SEQUENCE [LARGE SCALE GENOMIC DNA]</scope>
    <source>
        <strain evidence="2">CGMCC 4.7357</strain>
    </source>
</reference>
<dbReference type="Proteomes" id="UP001595997">
    <property type="component" value="Unassembled WGS sequence"/>
</dbReference>
<accession>A0ABV9A504</accession>
<gene>
    <name evidence="1" type="ORF">ACFPA8_07830</name>
</gene>
<evidence type="ECO:0000313" key="2">
    <source>
        <dbReference type="Proteomes" id="UP001595997"/>
    </source>
</evidence>
<dbReference type="EMBL" id="JBHSFH010000004">
    <property type="protein sequence ID" value="MFC4494040.1"/>
    <property type="molecule type" value="Genomic_DNA"/>
</dbReference>
<sequence length="51" mass="5604">MPIHADINVCVRELPDRMESEQVADVIRTAIEQAGYKDVAVDIVSTFGSVD</sequence>